<feature type="transmembrane region" description="Helical" evidence="1">
    <location>
        <begin position="95"/>
        <end position="119"/>
    </location>
</feature>
<dbReference type="SUPFAM" id="SSF103481">
    <property type="entry name" value="Multidrug resistance efflux transporter EmrE"/>
    <property type="match status" value="1"/>
</dbReference>
<dbReference type="AlphaFoldDB" id="A0A437APQ9"/>
<dbReference type="EMBL" id="RCSS01000064">
    <property type="protein sequence ID" value="RVD93231.1"/>
    <property type="molecule type" value="Genomic_DNA"/>
</dbReference>
<name>A0A437APQ9_9MICR</name>
<dbReference type="VEuPathDB" id="MicrosporidiaDB:TUBRATIS_002430"/>
<gene>
    <name evidence="3" type="ORF">TUBRATIS_002430</name>
</gene>
<dbReference type="GO" id="GO:0016020">
    <property type="term" value="C:membrane"/>
    <property type="evidence" value="ECO:0007669"/>
    <property type="project" value="InterPro"/>
</dbReference>
<reference evidence="3 4" key="1">
    <citation type="submission" date="2018-10" db="EMBL/GenBank/DDBJ databases">
        <title>Draft genome sequence of the microsporidian Tubulinosema ratisbonensis.</title>
        <authorList>
            <person name="Polonais V."/>
            <person name="Peyretaillade E."/>
            <person name="Niehus S."/>
            <person name="Wawrzyniak I."/>
            <person name="Franchet A."/>
            <person name="Gaspin C."/>
            <person name="Reichstadt M."/>
            <person name="Belser C."/>
            <person name="Labadie K."/>
            <person name="Delbac F."/>
            <person name="Ferrandon D."/>
        </authorList>
    </citation>
    <scope>NUCLEOTIDE SEQUENCE [LARGE SCALE GENOMIC DNA]</scope>
    <source>
        <strain evidence="3 4">Franzen</strain>
    </source>
</reference>
<evidence type="ECO:0000313" key="4">
    <source>
        <dbReference type="Proteomes" id="UP000282876"/>
    </source>
</evidence>
<sequence length="306" mass="35933">MKNYFKQKYVKISVFSMYFILGIFYAYYARAYSYVSNNFAHQAVLFDGFVLTLISFAMNLRRKKEKNKYEFFILLMIMGMFFYASKLYMNCVASLSAFIVSIFTQSRVVVTFLFHIFILRKKFVKSEFIGVVLICVFILIISFKKNNQKIKKNQVFKIKYAMLTSFSSALSGLSSCLFDSEIKLKIKNYISYSLESNFIYFLIALMYHIFYIKINNLSFFTGFDRKDFYIIAFISSSISGIAMLNCFCFSVMERMLMSFLSKIVSDLIIDILLSYKIELITCVCYFGVILGALIYKYDEITKFFKK</sequence>
<dbReference type="InterPro" id="IPR037185">
    <property type="entry name" value="EmrE-like"/>
</dbReference>
<dbReference type="OrthoDB" id="10510941at2759"/>
<evidence type="ECO:0000256" key="1">
    <source>
        <dbReference type="SAM" id="Phobius"/>
    </source>
</evidence>
<feature type="transmembrane region" description="Helical" evidence="1">
    <location>
        <begin position="228"/>
        <end position="252"/>
    </location>
</feature>
<feature type="transmembrane region" description="Helical" evidence="1">
    <location>
        <begin position="71"/>
        <end position="89"/>
    </location>
</feature>
<feature type="transmembrane region" description="Helical" evidence="1">
    <location>
        <begin position="273"/>
        <end position="295"/>
    </location>
</feature>
<feature type="transmembrane region" description="Helical" evidence="1">
    <location>
        <begin position="198"/>
        <end position="216"/>
    </location>
</feature>
<dbReference type="InterPro" id="IPR000620">
    <property type="entry name" value="EamA_dom"/>
</dbReference>
<dbReference type="Proteomes" id="UP000282876">
    <property type="component" value="Unassembled WGS sequence"/>
</dbReference>
<feature type="transmembrane region" description="Helical" evidence="1">
    <location>
        <begin position="126"/>
        <end position="143"/>
    </location>
</feature>
<proteinExistence type="predicted"/>
<keyword evidence="4" id="KW-1185">Reference proteome</keyword>
<evidence type="ECO:0000313" key="3">
    <source>
        <dbReference type="EMBL" id="RVD93231.1"/>
    </source>
</evidence>
<keyword evidence="1" id="KW-1133">Transmembrane helix</keyword>
<feature type="transmembrane region" description="Helical" evidence="1">
    <location>
        <begin position="158"/>
        <end position="178"/>
    </location>
</feature>
<organism evidence="3 4">
    <name type="scientific">Tubulinosema ratisbonensis</name>
    <dbReference type="NCBI Taxonomy" id="291195"/>
    <lineage>
        <taxon>Eukaryota</taxon>
        <taxon>Fungi</taxon>
        <taxon>Fungi incertae sedis</taxon>
        <taxon>Microsporidia</taxon>
        <taxon>Tubulinosematoidea</taxon>
        <taxon>Tubulinosematidae</taxon>
        <taxon>Tubulinosema</taxon>
    </lineage>
</organism>
<keyword evidence="1" id="KW-0472">Membrane</keyword>
<keyword evidence="1" id="KW-0812">Transmembrane</keyword>
<feature type="transmembrane region" description="Helical" evidence="1">
    <location>
        <begin position="12"/>
        <end position="28"/>
    </location>
</feature>
<dbReference type="Pfam" id="PF00892">
    <property type="entry name" value="EamA"/>
    <property type="match status" value="1"/>
</dbReference>
<feature type="domain" description="EamA" evidence="2">
    <location>
        <begin position="17"/>
        <end position="142"/>
    </location>
</feature>
<feature type="transmembrane region" description="Helical" evidence="1">
    <location>
        <begin position="40"/>
        <end position="59"/>
    </location>
</feature>
<protein>
    <recommendedName>
        <fullName evidence="2">EamA domain-containing protein</fullName>
    </recommendedName>
</protein>
<comment type="caution">
    <text evidence="3">The sequence shown here is derived from an EMBL/GenBank/DDBJ whole genome shotgun (WGS) entry which is preliminary data.</text>
</comment>
<accession>A0A437APQ9</accession>
<evidence type="ECO:0000259" key="2">
    <source>
        <dbReference type="Pfam" id="PF00892"/>
    </source>
</evidence>